<reference evidence="6 7" key="1">
    <citation type="submission" date="2016-02" db="EMBL/GenBank/DDBJ databases">
        <title>Genome analysis of coral dinoflagellate symbionts highlights evolutionary adaptations to a symbiotic lifestyle.</title>
        <authorList>
            <person name="Aranda M."/>
            <person name="Li Y."/>
            <person name="Liew Y.J."/>
            <person name="Baumgarten S."/>
            <person name="Simakov O."/>
            <person name="Wilson M."/>
            <person name="Piel J."/>
            <person name="Ashoor H."/>
            <person name="Bougouffa S."/>
            <person name="Bajic V.B."/>
            <person name="Ryu T."/>
            <person name="Ravasi T."/>
            <person name="Bayer T."/>
            <person name="Micklem G."/>
            <person name="Kim H."/>
            <person name="Bhak J."/>
            <person name="Lajeunesse T.C."/>
            <person name="Voolstra C.R."/>
        </authorList>
    </citation>
    <scope>NUCLEOTIDE SEQUENCE [LARGE SCALE GENOMIC DNA]</scope>
    <source>
        <strain evidence="6 7">CCMP2467</strain>
    </source>
</reference>
<dbReference type="InterPro" id="IPR029058">
    <property type="entry name" value="AB_hydrolase_fold"/>
</dbReference>
<keyword evidence="7" id="KW-1185">Reference proteome</keyword>
<name>A0A1Q9CFW6_SYMMI</name>
<comment type="caution">
    <text evidence="6">The sequence shown here is derived from an EMBL/GenBank/DDBJ whole genome shotgun (WGS) entry which is preliminary data.</text>
</comment>
<feature type="repeat" description="ANK" evidence="3">
    <location>
        <begin position="1699"/>
        <end position="1731"/>
    </location>
</feature>
<evidence type="ECO:0000256" key="5">
    <source>
        <dbReference type="SAM" id="Phobius"/>
    </source>
</evidence>
<dbReference type="InterPro" id="IPR002110">
    <property type="entry name" value="Ankyrin_rpt"/>
</dbReference>
<dbReference type="PROSITE" id="PS50088">
    <property type="entry name" value="ANK_REPEAT"/>
    <property type="match status" value="13"/>
</dbReference>
<dbReference type="PROSITE" id="PS50297">
    <property type="entry name" value="ANK_REP_REGION"/>
    <property type="match status" value="12"/>
</dbReference>
<dbReference type="Proteomes" id="UP000186817">
    <property type="component" value="Unassembled WGS sequence"/>
</dbReference>
<dbReference type="EMBL" id="LSRX01001247">
    <property type="protein sequence ID" value="OLP81823.1"/>
    <property type="molecule type" value="Genomic_DNA"/>
</dbReference>
<feature type="repeat" description="ANK" evidence="3">
    <location>
        <begin position="716"/>
        <end position="748"/>
    </location>
</feature>
<dbReference type="Pfam" id="PF12796">
    <property type="entry name" value="Ank_2"/>
    <property type="match status" value="5"/>
</dbReference>
<feature type="repeat" description="ANK" evidence="3">
    <location>
        <begin position="480"/>
        <end position="512"/>
    </location>
</feature>
<feature type="region of interest" description="Disordered" evidence="4">
    <location>
        <begin position="2015"/>
        <end position="2037"/>
    </location>
</feature>
<feature type="compositionally biased region" description="Basic residues" evidence="4">
    <location>
        <begin position="285"/>
        <end position="295"/>
    </location>
</feature>
<feature type="transmembrane region" description="Helical" evidence="5">
    <location>
        <begin position="1148"/>
        <end position="1165"/>
    </location>
</feature>
<keyword evidence="1" id="KW-0677">Repeat</keyword>
<sequence>MPFGIVASIDDWLLYRRLDNARVSKIHPMAPLMIRGAAPVACRKEHKRFVAEHRKNWDLMAAAGSIEAIDDPVKLNSGETMSCQNLEIFSNPLPSLKGNAVLPSVAKSELPVLMISGWMCVTSASACAAFSAMAGKSWRLLIGPWNHGGVQQVRYCRETRFLQFPKAQAVNEFLQHHLCKQKKASPPEWLASDQAEAHFYVCGAKPAWQHSTSWPPQNVAKRPLWLSKSGLSWTHPETAESDEGKCHRSITSPSDPASVGEATVRQASPVSAAEHQENQPQQRSSLHHRSGKHHDHQPPSHRSGRHPEHQPLQLVRPPLWTASITNIRRIGKATAPARITSISRHSDPGPSSISRRSGPASIDKAAVASIMSISRPSVDKAAVPASITSISRPSSPAIVGKAAVLASITSIRTVSGERLLDLDLASFLQFRQRLVFLEDEEHVILLHFRQASEAQVRALRDAARSHAFCWRPMPTMATENGATPLYIAAQEGQLEAARLLLEANADKDKAKKPMPTMATENGVTPLYIAAQEGQLEVARLLLEANADKDKATESGVTPLLVAAEEGQLEVARLLLEANAVKDKAEQSGVTPLLVAEGQLEVARLLLEANADKDKGEQSGVTPLLVAAQEGQLEVGLLLEANADKDKAKKNGATPLYIAAQNGHFEVARLLLEANADKDKGEQSGATPLLVAVQEGQLEAARLLLEANADKDKANDKEVTPLYIAAQEGQLEVAHLLLEANADMNQATRDGATPVHVAEQNGHLEFDKVFDDCATPRSCLWAERGSSQLPVATGQAHLVWGGVSRYNAMIKMMDLVKYQWKQSAIDSGKALLFETPALQAAVAMLGSPVLSLRLRGAGDEAKYVRLSEIINCSVVLMPPMDYDFLHTESLSVWDEMEEKQLLGATTRRCFQHFSFAPTGLLWALATLLFCAYGAVCPNVGLVHVYGAKATRMIAVLLGLATMCSMSATSAAKTLLESEDFRQLLRHYETQTAEKESTSQRDVYDFLFECQIQSVLFVIKDVLVYGLLSGISFRPAFASDTSYFMGWLWFVGWMVVYSPGYKHVFRQVRKLSSCLVQELMEDMNDGPGKWQGTGKFWQGITKKHHRMDLKIESAWMHATWVAVPYAAQVVLFMMIGLVACLSAAVNSTSFLTALASLLVLAEVLGLARRLQEMASITRMCMSRAATSKSIMSLAIAQSGPSPYSPADIEKGGYDRFDDEREDHARFLTYLKANQCGVEMFGVLIDSGLILRVLAIVGTAFLALLSYLFATLDIHEDDLMPTYQNFTSMLPFKDADIFAYLCERPPDGGDLVYVTEGILRLSKRKEEDAPDHEKAADPERSQCGNSAKAAETDAGFVPHHSYRRKDIEMLPAEGDLTTARLKMFAAAYRFRARSKIVLVIAPDDAAHYAANPKMPSAQMLSIRSVSGEVLLTIELASFLETLALGSHPIQALKQRLQSLCHQPRFRQRLAFLDDGIVLNDSDDDGMLKPGDLQLVLLHFIPASAVQIKELGHAADRGVTASVEAILQRPQDPDLGHPAPLLIACRQGHLEVARLLLEAKADKDKATKNNATALFFAAQQGHLEVARLLLEAKADKNTATTDRGVTPLYVAAERGQLEVVRYLLEAKADKDHGTTDIEATPLLVAAQNGELEVARLLLEAKADKDKATVRGGTAFFAAAQQGHLQVARILLEAKAYKDKATSNNATPLFIAAQRGQLEIVQLLLAARADTDKATTDREATPLLVAAQNGHLEVAHVLLEAKANTNATPLFVAAERGQLEVVRFLLEAKADKDKATTDREATALFAAVQAGQLGVARLLLEAKAGKGSLQFQYRILCVVVSKTSGWPSAALHLPLLCRVIAAVGAAGRRLPDATLRFSVLALLIPGPVCGLRCAADASRVSGSPRVQKLHCRRAADSGCPEPEAGATGQLGLGDVNSFNSNSNVLHFKAGNLAAEKAEWLFAQGYLEYYLVASIPGSGLKGEVVVPEQQVGYRWTGTVFGGRGVAPMRLAAYIRRASAAGPGTLHSSDTSEHSVDRVKRWRL</sequence>
<feature type="repeat" description="ANK" evidence="3">
    <location>
        <begin position="1760"/>
        <end position="1792"/>
    </location>
</feature>
<feature type="region of interest" description="Disordered" evidence="4">
    <location>
        <begin position="335"/>
        <end position="360"/>
    </location>
</feature>
<feature type="repeat" description="ANK" evidence="3">
    <location>
        <begin position="1733"/>
        <end position="1765"/>
    </location>
</feature>
<keyword evidence="5" id="KW-0472">Membrane</keyword>
<dbReference type="PRINTS" id="PR01415">
    <property type="entry name" value="ANKYRIN"/>
</dbReference>
<dbReference type="OrthoDB" id="433953at2759"/>
<evidence type="ECO:0000256" key="1">
    <source>
        <dbReference type="ARBA" id="ARBA00022737"/>
    </source>
</evidence>
<dbReference type="PANTHER" id="PTHR24166:SF63">
    <property type="entry name" value="ANKYRIN REPEAT DOMAIN 29"/>
    <property type="match status" value="1"/>
</dbReference>
<dbReference type="SMART" id="SM00248">
    <property type="entry name" value="ANK"/>
    <property type="match status" value="17"/>
</dbReference>
<feature type="transmembrane region" description="Helical" evidence="5">
    <location>
        <begin position="1041"/>
        <end position="1059"/>
    </location>
</feature>
<feature type="repeat" description="ANK" evidence="3">
    <location>
        <begin position="554"/>
        <end position="586"/>
    </location>
</feature>
<feature type="region of interest" description="Disordered" evidence="4">
    <location>
        <begin position="1321"/>
        <end position="1347"/>
    </location>
</feature>
<feature type="transmembrane region" description="Helical" evidence="5">
    <location>
        <begin position="1246"/>
        <end position="1267"/>
    </location>
</feature>
<feature type="repeat" description="ANK" evidence="3">
    <location>
        <begin position="683"/>
        <end position="715"/>
    </location>
</feature>
<feature type="repeat" description="ANK" evidence="3">
    <location>
        <begin position="1633"/>
        <end position="1665"/>
    </location>
</feature>
<dbReference type="InterPro" id="IPR036770">
    <property type="entry name" value="Ankyrin_rpt-contain_sf"/>
</dbReference>
<proteinExistence type="predicted"/>
<feature type="repeat" description="ANK" evidence="3">
    <location>
        <begin position="521"/>
        <end position="553"/>
    </location>
</feature>
<feature type="compositionally biased region" description="Low complexity" evidence="4">
    <location>
        <begin position="348"/>
        <end position="360"/>
    </location>
</feature>
<feature type="transmembrane region" description="Helical" evidence="5">
    <location>
        <begin position="1118"/>
        <end position="1142"/>
    </location>
</feature>
<evidence type="ECO:0000313" key="7">
    <source>
        <dbReference type="Proteomes" id="UP000186817"/>
    </source>
</evidence>
<feature type="repeat" description="ANK" evidence="3">
    <location>
        <begin position="1565"/>
        <end position="1597"/>
    </location>
</feature>
<feature type="repeat" description="ANK" evidence="3">
    <location>
        <begin position="650"/>
        <end position="682"/>
    </location>
</feature>
<dbReference type="InterPro" id="IPR008979">
    <property type="entry name" value="Galactose-bd-like_sf"/>
</dbReference>
<protein>
    <submittedName>
        <fullName evidence="6">Ankyrin-2</fullName>
    </submittedName>
</protein>
<dbReference type="InterPro" id="IPR050889">
    <property type="entry name" value="Dendritic_Spine_Reg/Scaffold"/>
</dbReference>
<feature type="transmembrane region" description="Helical" evidence="5">
    <location>
        <begin position="918"/>
        <end position="940"/>
    </location>
</feature>
<keyword evidence="5" id="KW-1133">Transmembrane helix</keyword>
<accession>A0A1Q9CFW6</accession>
<dbReference type="Pfam" id="PF00023">
    <property type="entry name" value="Ank"/>
    <property type="match status" value="3"/>
</dbReference>
<evidence type="ECO:0000256" key="2">
    <source>
        <dbReference type="ARBA" id="ARBA00023043"/>
    </source>
</evidence>
<feature type="region of interest" description="Disordered" evidence="4">
    <location>
        <begin position="234"/>
        <end position="317"/>
    </location>
</feature>
<dbReference type="Gene3D" id="3.40.50.1820">
    <property type="entry name" value="alpha/beta hydrolase"/>
    <property type="match status" value="1"/>
</dbReference>
<gene>
    <name evidence="6" type="primary">Ank2</name>
    <name evidence="6" type="ORF">AK812_SmicGene37589</name>
</gene>
<organism evidence="6 7">
    <name type="scientific">Symbiodinium microadriaticum</name>
    <name type="common">Dinoflagellate</name>
    <name type="synonym">Zooxanthella microadriatica</name>
    <dbReference type="NCBI Taxonomy" id="2951"/>
    <lineage>
        <taxon>Eukaryota</taxon>
        <taxon>Sar</taxon>
        <taxon>Alveolata</taxon>
        <taxon>Dinophyceae</taxon>
        <taxon>Suessiales</taxon>
        <taxon>Symbiodiniaceae</taxon>
        <taxon>Symbiodinium</taxon>
    </lineage>
</organism>
<evidence type="ECO:0000256" key="3">
    <source>
        <dbReference type="PROSITE-ProRule" id="PRU00023"/>
    </source>
</evidence>
<feature type="compositionally biased region" description="Basic and acidic residues" evidence="4">
    <location>
        <begin position="2023"/>
        <end position="2037"/>
    </location>
</feature>
<evidence type="ECO:0000256" key="4">
    <source>
        <dbReference type="SAM" id="MobiDB-lite"/>
    </source>
</evidence>
<dbReference type="SUPFAM" id="SSF49785">
    <property type="entry name" value="Galactose-binding domain-like"/>
    <property type="match status" value="1"/>
</dbReference>
<keyword evidence="2 3" id="KW-0040">ANK repeat</keyword>
<dbReference type="Gene3D" id="1.25.40.20">
    <property type="entry name" value="Ankyrin repeat-containing domain"/>
    <property type="match status" value="4"/>
</dbReference>
<dbReference type="PANTHER" id="PTHR24166">
    <property type="entry name" value="ROLLING PEBBLES, ISOFORM B"/>
    <property type="match status" value="1"/>
</dbReference>
<evidence type="ECO:0000313" key="6">
    <source>
        <dbReference type="EMBL" id="OLP81823.1"/>
    </source>
</evidence>
<feature type="compositionally biased region" description="Basic and acidic residues" evidence="4">
    <location>
        <begin position="1321"/>
        <end position="1337"/>
    </location>
</feature>
<keyword evidence="5" id="KW-0812">Transmembrane</keyword>
<dbReference type="Gene3D" id="2.60.120.260">
    <property type="entry name" value="Galactose-binding domain-like"/>
    <property type="match status" value="1"/>
</dbReference>
<feature type="repeat" description="ANK" evidence="3">
    <location>
        <begin position="1532"/>
        <end position="1564"/>
    </location>
</feature>
<feature type="repeat" description="ANK" evidence="3">
    <location>
        <begin position="1599"/>
        <end position="1631"/>
    </location>
</feature>
<dbReference type="SUPFAM" id="SSF48403">
    <property type="entry name" value="Ankyrin repeat"/>
    <property type="match status" value="2"/>
</dbReference>